<accession>A0A364RIW8</accession>
<dbReference type="InterPro" id="IPR026265">
    <property type="entry name" value="LptC"/>
</dbReference>
<gene>
    <name evidence="1" type="primary">lptC</name>
    <name evidence="1" type="ORF">DP923_04055</name>
</gene>
<dbReference type="NCBIfam" id="TIGR04409">
    <property type="entry name" value="LptC_YrbK"/>
    <property type="match status" value="1"/>
</dbReference>
<organism evidence="1 2">
    <name type="scientific">Pontibacter arcticus</name>
    <dbReference type="NCBI Taxonomy" id="2080288"/>
    <lineage>
        <taxon>Bacteria</taxon>
        <taxon>Pseudomonadati</taxon>
        <taxon>Bacteroidota</taxon>
        <taxon>Cytophagia</taxon>
        <taxon>Cytophagales</taxon>
        <taxon>Hymenobacteraceae</taxon>
        <taxon>Pontibacter</taxon>
    </lineage>
</organism>
<dbReference type="GO" id="GO:0015221">
    <property type="term" value="F:lipopolysaccharide transmembrane transporter activity"/>
    <property type="evidence" value="ECO:0007669"/>
    <property type="project" value="InterPro"/>
</dbReference>
<protein>
    <submittedName>
        <fullName evidence="1">LPS export ABC transporter periplasmic protein LptC</fullName>
    </submittedName>
</protein>
<evidence type="ECO:0000313" key="1">
    <source>
        <dbReference type="EMBL" id="RAU84224.1"/>
    </source>
</evidence>
<proteinExistence type="predicted"/>
<reference evidence="1 2" key="2">
    <citation type="submission" date="2018-07" db="EMBL/GenBank/DDBJ databases">
        <title>Pontibacter sp. 2b14 genomic sequence and assembly.</title>
        <authorList>
            <person name="Du Z.-J."/>
        </authorList>
    </citation>
    <scope>NUCLEOTIDE SEQUENCE [LARGE SCALE GENOMIC DNA]</scope>
    <source>
        <strain evidence="1 2">2b14</strain>
    </source>
</reference>
<dbReference type="GO" id="GO:0005886">
    <property type="term" value="C:plasma membrane"/>
    <property type="evidence" value="ECO:0007669"/>
    <property type="project" value="InterPro"/>
</dbReference>
<reference evidence="1 2" key="1">
    <citation type="submission" date="2018-06" db="EMBL/GenBank/DDBJ databases">
        <authorList>
            <person name="Liu Z.-W."/>
        </authorList>
    </citation>
    <scope>NUCLEOTIDE SEQUENCE [LARGE SCALE GENOMIC DNA]</scope>
    <source>
        <strain evidence="1 2">2b14</strain>
    </source>
</reference>
<dbReference type="Gene3D" id="2.60.450.10">
    <property type="entry name" value="Lipopolysaccharide (LPS) transport protein A like domain"/>
    <property type="match status" value="1"/>
</dbReference>
<dbReference type="AlphaFoldDB" id="A0A364RIW8"/>
<dbReference type="Proteomes" id="UP000251692">
    <property type="component" value="Unassembled WGS sequence"/>
</dbReference>
<evidence type="ECO:0000313" key="2">
    <source>
        <dbReference type="Proteomes" id="UP000251692"/>
    </source>
</evidence>
<dbReference type="Pfam" id="PF06835">
    <property type="entry name" value="LptC"/>
    <property type="match status" value="1"/>
</dbReference>
<name>A0A364RIW8_9BACT</name>
<sequence length="163" mass="18415">MVLGCNDNLKDPAKEEAYTGPIIENKDALTLFSDSARLQIKLTAPVQQEFENGDGVFPDGLYLEFYGEPGQLTTTIKANYGKQDRNKDVYMVRGNVIVSNIQKKETLKTEELFWDKSKAQIYTDKFVTVVTPEEVITGEGLRAKQDFSEYSLKRVTGNFSIKE</sequence>
<comment type="caution">
    <text evidence="1">The sequence shown here is derived from an EMBL/GenBank/DDBJ whole genome shotgun (WGS) entry which is preliminary data.</text>
</comment>
<dbReference type="EMBL" id="QMDV01000001">
    <property type="protein sequence ID" value="RAU84224.1"/>
    <property type="molecule type" value="Genomic_DNA"/>
</dbReference>
<keyword evidence="2" id="KW-1185">Reference proteome</keyword>
<dbReference type="OrthoDB" id="9812080at2"/>
<dbReference type="InterPro" id="IPR010664">
    <property type="entry name" value="LipoPS_assembly_LptC-rel"/>
</dbReference>